<dbReference type="Proteomes" id="UP000054279">
    <property type="component" value="Unassembled WGS sequence"/>
</dbReference>
<name>A0A0C9UX45_SPHS4</name>
<dbReference type="AlphaFoldDB" id="A0A0C9UX45"/>
<protein>
    <submittedName>
        <fullName evidence="1">Uncharacterized protein</fullName>
    </submittedName>
</protein>
<accession>A0A0C9UX45</accession>
<proteinExistence type="predicted"/>
<reference evidence="1 2" key="1">
    <citation type="submission" date="2014-06" db="EMBL/GenBank/DDBJ databases">
        <title>Evolutionary Origins and Diversification of the Mycorrhizal Mutualists.</title>
        <authorList>
            <consortium name="DOE Joint Genome Institute"/>
            <consortium name="Mycorrhizal Genomics Consortium"/>
            <person name="Kohler A."/>
            <person name="Kuo A."/>
            <person name="Nagy L.G."/>
            <person name="Floudas D."/>
            <person name="Copeland A."/>
            <person name="Barry K.W."/>
            <person name="Cichocki N."/>
            <person name="Veneault-Fourrey C."/>
            <person name="LaButti K."/>
            <person name="Lindquist E.A."/>
            <person name="Lipzen A."/>
            <person name="Lundell T."/>
            <person name="Morin E."/>
            <person name="Murat C."/>
            <person name="Riley R."/>
            <person name="Ohm R."/>
            <person name="Sun H."/>
            <person name="Tunlid A."/>
            <person name="Henrissat B."/>
            <person name="Grigoriev I.V."/>
            <person name="Hibbett D.S."/>
            <person name="Martin F."/>
        </authorList>
    </citation>
    <scope>NUCLEOTIDE SEQUENCE [LARGE SCALE GENOMIC DNA]</scope>
    <source>
        <strain evidence="1 2">SS14</strain>
    </source>
</reference>
<evidence type="ECO:0000313" key="2">
    <source>
        <dbReference type="Proteomes" id="UP000054279"/>
    </source>
</evidence>
<dbReference type="OrthoDB" id="3047961at2759"/>
<sequence length="697" mass="79658">MRAAAQNLQFALITRIYTLIGCFPISALERHTVLLSTGAFNYPLTTHLKNLQETVARDSGNEARASKWVIETSTDPEDISFAADMLIRVPWPIEMELRSITVRQLRSGLDRCLDDWGNIRPSETEQAKSCILALVHTFYIHWIHTQCRWLQFQERFKLSSEHLKCCVQISKQLGPAMHDSIRFLCAPFIPSDGPIRHIRSLSKFHEADTEWFTYAIVYKLMYHDDNAPAHSDCISIWEDILEQGIQTPQVIANILLGCAVILGYRPTWLILVEFDKSNHDKIFFLEVWARLCDGQSTELLPAIFRLLSNIIKINPSLSQETREERKIPVKFCLDIIQRGHLDDSDEFLIVATHLLRTTVVREEETTDVQATQAMDRFADIWDPSEEHYRLSTADTSALIRFLKRLETNQNHMALGDALLLVGALSGHFEAGQANAFFAILLNALYIQYQPHTRRLACFAAWKNRSLLKELDEGLGQNFISALLKNIPNYDETYRDEFARFAQLIREGTESISWQFPFEGGNPQGIPNFLGLLPVEPKEIQLPHLNHNILDVLDLIFLLKSKLHQVTVSTPWAASAPVYKSGSLTPILNRAWIFVSKWVVDTFPVSQKDRMQDPLRFVDDYSSYLLKELVRTTRALVVTTTIDSGVIMELRAKIQETQAHLIIFVIASRCEEPTGDLMKLRFSTAMQFIAEDALMSLI</sequence>
<dbReference type="EMBL" id="KN837276">
    <property type="protein sequence ID" value="KIJ29765.1"/>
    <property type="molecule type" value="Genomic_DNA"/>
</dbReference>
<dbReference type="HOGENOM" id="CLU_024819_0_0_1"/>
<organism evidence="1 2">
    <name type="scientific">Sphaerobolus stellatus (strain SS14)</name>
    <dbReference type="NCBI Taxonomy" id="990650"/>
    <lineage>
        <taxon>Eukaryota</taxon>
        <taxon>Fungi</taxon>
        <taxon>Dikarya</taxon>
        <taxon>Basidiomycota</taxon>
        <taxon>Agaricomycotina</taxon>
        <taxon>Agaricomycetes</taxon>
        <taxon>Phallomycetidae</taxon>
        <taxon>Geastrales</taxon>
        <taxon>Sphaerobolaceae</taxon>
        <taxon>Sphaerobolus</taxon>
    </lineage>
</organism>
<evidence type="ECO:0000313" key="1">
    <source>
        <dbReference type="EMBL" id="KIJ29765.1"/>
    </source>
</evidence>
<gene>
    <name evidence="1" type="ORF">M422DRAFT_54041</name>
</gene>
<keyword evidence="2" id="KW-1185">Reference proteome</keyword>